<dbReference type="GO" id="GO:0050661">
    <property type="term" value="F:NADP binding"/>
    <property type="evidence" value="ECO:0007669"/>
    <property type="project" value="InterPro"/>
</dbReference>
<keyword evidence="10 15" id="KW-0521">NADP</keyword>
<dbReference type="GO" id="GO:0008270">
    <property type="term" value="F:zinc ion binding"/>
    <property type="evidence" value="ECO:0007669"/>
    <property type="project" value="InterPro"/>
</dbReference>
<dbReference type="RefSeq" id="WP_138225527.1">
    <property type="nucleotide sequence ID" value="NZ_CP040396.1"/>
</dbReference>
<keyword evidence="11 15" id="KW-0560">Oxidoreductase</keyword>
<dbReference type="Proteomes" id="UP000300879">
    <property type="component" value="Chromosome"/>
</dbReference>
<feature type="binding site" evidence="17">
    <location>
        <position position="199"/>
    </location>
    <ligand>
        <name>NADP(+)</name>
        <dbReference type="ChEBI" id="CHEBI:58349"/>
    </ligand>
</feature>
<dbReference type="InterPro" id="IPR024072">
    <property type="entry name" value="DHFR-like_dom_sf"/>
</dbReference>
<comment type="pathway">
    <text evidence="2 15">Cofactor biosynthesis; riboflavin biosynthesis; 5-amino-6-(D-ribitylamino)uracil from GTP: step 2/4.</text>
</comment>
<dbReference type="InterPro" id="IPR016192">
    <property type="entry name" value="APOBEC/CMP_deaminase_Zn-bd"/>
</dbReference>
<evidence type="ECO:0000259" key="19">
    <source>
        <dbReference type="PROSITE" id="PS51747"/>
    </source>
</evidence>
<dbReference type="PIRSF" id="PIRSF006769">
    <property type="entry name" value="RibD"/>
    <property type="match status" value="1"/>
</dbReference>
<keyword evidence="6 15" id="KW-0686">Riboflavin biosynthesis</keyword>
<evidence type="ECO:0000256" key="13">
    <source>
        <dbReference type="ARBA" id="ARBA00049861"/>
    </source>
</evidence>
<dbReference type="GO" id="GO:0008835">
    <property type="term" value="F:diaminohydroxyphosphoribosylaminopyrimidine deaminase activity"/>
    <property type="evidence" value="ECO:0007669"/>
    <property type="project" value="UniProtKB-EC"/>
</dbReference>
<name>A0A4P8XLH5_9BACL</name>
<dbReference type="InterPro" id="IPR016193">
    <property type="entry name" value="Cytidine_deaminase-like"/>
</dbReference>
<dbReference type="EC" id="3.5.4.26" evidence="15"/>
<dbReference type="OrthoDB" id="9800865at2"/>
<keyword evidence="12" id="KW-0511">Multifunctional enzyme</keyword>
<accession>A0A4P8XLH5</accession>
<evidence type="ECO:0000256" key="5">
    <source>
        <dbReference type="ARBA" id="ARBA00007417"/>
    </source>
</evidence>
<dbReference type="GO" id="GO:0009231">
    <property type="term" value="P:riboflavin biosynthetic process"/>
    <property type="evidence" value="ECO:0007669"/>
    <property type="project" value="UniProtKB-UniPathway"/>
</dbReference>
<organism evidence="20 21">
    <name type="scientific">Paenibacillus algicola</name>
    <dbReference type="NCBI Taxonomy" id="2565926"/>
    <lineage>
        <taxon>Bacteria</taxon>
        <taxon>Bacillati</taxon>
        <taxon>Bacillota</taxon>
        <taxon>Bacilli</taxon>
        <taxon>Bacillales</taxon>
        <taxon>Paenibacillaceae</taxon>
        <taxon>Paenibacillus</taxon>
    </lineage>
</organism>
<feature type="binding site" evidence="18">
    <location>
        <position position="78"/>
    </location>
    <ligand>
        <name>Zn(2+)</name>
        <dbReference type="ChEBI" id="CHEBI:29105"/>
        <note>catalytic</note>
    </ligand>
</feature>
<evidence type="ECO:0000256" key="11">
    <source>
        <dbReference type="ARBA" id="ARBA00023002"/>
    </source>
</evidence>
<evidence type="ECO:0000256" key="15">
    <source>
        <dbReference type="PIRNR" id="PIRNR006769"/>
    </source>
</evidence>
<dbReference type="InterPro" id="IPR004794">
    <property type="entry name" value="Eubact_RibD"/>
</dbReference>
<feature type="binding site" evidence="17">
    <location>
        <position position="210"/>
    </location>
    <ligand>
        <name>substrate</name>
    </ligand>
</feature>
<dbReference type="InterPro" id="IPR011549">
    <property type="entry name" value="RibD_C"/>
</dbReference>
<feature type="binding site" evidence="17">
    <location>
        <position position="171"/>
    </location>
    <ligand>
        <name>substrate</name>
    </ligand>
</feature>
<dbReference type="PROSITE" id="PS51747">
    <property type="entry name" value="CYT_DCMP_DEAMINASES_2"/>
    <property type="match status" value="1"/>
</dbReference>
<evidence type="ECO:0000256" key="3">
    <source>
        <dbReference type="ARBA" id="ARBA00004910"/>
    </source>
</evidence>
<feature type="binding site" evidence="18">
    <location>
        <position position="53"/>
    </location>
    <ligand>
        <name>Zn(2+)</name>
        <dbReference type="ChEBI" id="CHEBI:29105"/>
        <note>catalytic</note>
    </ligand>
</feature>
<comment type="catalytic activity">
    <reaction evidence="14 15">
        <text>2,5-diamino-6-hydroxy-4-(5-phosphoribosylamino)-pyrimidine + H2O + H(+) = 5-amino-6-(5-phospho-D-ribosylamino)uracil + NH4(+)</text>
        <dbReference type="Rhea" id="RHEA:21868"/>
        <dbReference type="ChEBI" id="CHEBI:15377"/>
        <dbReference type="ChEBI" id="CHEBI:15378"/>
        <dbReference type="ChEBI" id="CHEBI:28938"/>
        <dbReference type="ChEBI" id="CHEBI:58453"/>
        <dbReference type="ChEBI" id="CHEBI:58614"/>
        <dbReference type="EC" id="3.5.4.26"/>
    </reaction>
</comment>
<dbReference type="Gene3D" id="3.40.140.10">
    <property type="entry name" value="Cytidine Deaminase, domain 2"/>
    <property type="match status" value="1"/>
</dbReference>
<dbReference type="UniPathway" id="UPA00275">
    <property type="reaction ID" value="UER00401"/>
</dbReference>
<keyword evidence="7 15" id="KW-0479">Metal-binding</keyword>
<keyword evidence="8 15" id="KW-0378">Hydrolase</keyword>
<evidence type="ECO:0000256" key="4">
    <source>
        <dbReference type="ARBA" id="ARBA00005259"/>
    </source>
</evidence>
<evidence type="ECO:0000256" key="1">
    <source>
        <dbReference type="ARBA" id="ARBA00002151"/>
    </source>
</evidence>
<dbReference type="InterPro" id="IPR050765">
    <property type="entry name" value="Riboflavin_Biosynth_HTPR"/>
</dbReference>
<dbReference type="SUPFAM" id="SSF53597">
    <property type="entry name" value="Dihydrofolate reductase-like"/>
    <property type="match status" value="1"/>
</dbReference>
<evidence type="ECO:0000256" key="16">
    <source>
        <dbReference type="PIRSR" id="PIRSR006769-1"/>
    </source>
</evidence>
<comment type="function">
    <text evidence="1 15">Converts 2,5-diamino-6-(ribosylamino)-4(3h)-pyrimidinone 5'-phosphate into 5-amino-6-(ribosylamino)-2,4(1h,3h)-pyrimidinedione 5'-phosphate.</text>
</comment>
<dbReference type="Pfam" id="PF01872">
    <property type="entry name" value="RibD_C"/>
    <property type="match status" value="1"/>
</dbReference>
<evidence type="ECO:0000313" key="20">
    <source>
        <dbReference type="EMBL" id="QCT02510.1"/>
    </source>
</evidence>
<evidence type="ECO:0000256" key="9">
    <source>
        <dbReference type="ARBA" id="ARBA00022833"/>
    </source>
</evidence>
<evidence type="ECO:0000256" key="17">
    <source>
        <dbReference type="PIRSR" id="PIRSR006769-2"/>
    </source>
</evidence>
<dbReference type="Gene3D" id="3.40.430.10">
    <property type="entry name" value="Dihydrofolate Reductase, subunit A"/>
    <property type="match status" value="1"/>
</dbReference>
<feature type="binding site" evidence="17">
    <location>
        <position position="295"/>
    </location>
    <ligand>
        <name>substrate</name>
    </ligand>
</feature>
<evidence type="ECO:0000313" key="21">
    <source>
        <dbReference type="Proteomes" id="UP000300879"/>
    </source>
</evidence>
<feature type="binding site" evidence="17">
    <location>
        <position position="207"/>
    </location>
    <ligand>
        <name>substrate</name>
    </ligand>
</feature>
<dbReference type="EC" id="1.1.1.193" evidence="15"/>
<evidence type="ECO:0000256" key="10">
    <source>
        <dbReference type="ARBA" id="ARBA00022857"/>
    </source>
</evidence>
<dbReference type="NCBIfam" id="TIGR00326">
    <property type="entry name" value="eubact_ribD"/>
    <property type="match status" value="1"/>
</dbReference>
<dbReference type="NCBIfam" id="TIGR00227">
    <property type="entry name" value="ribD_Cterm"/>
    <property type="match status" value="1"/>
</dbReference>
<dbReference type="InterPro" id="IPR002734">
    <property type="entry name" value="RibDG_C"/>
</dbReference>
<dbReference type="PROSITE" id="PS00903">
    <property type="entry name" value="CYT_DCMP_DEAMINASES_1"/>
    <property type="match status" value="1"/>
</dbReference>
<gene>
    <name evidence="20" type="ORF">E6C60_1795</name>
</gene>
<dbReference type="PANTHER" id="PTHR38011">
    <property type="entry name" value="DIHYDROFOLATE REDUCTASE FAMILY PROTEIN (AFU_ORTHOLOGUE AFUA_8G06820)"/>
    <property type="match status" value="1"/>
</dbReference>
<evidence type="ECO:0000256" key="14">
    <source>
        <dbReference type="ARBA" id="ARBA00049886"/>
    </source>
</evidence>
<comment type="cofactor">
    <cofactor evidence="15 18">
        <name>Zn(2+)</name>
        <dbReference type="ChEBI" id="CHEBI:29105"/>
    </cofactor>
    <text evidence="15 18">Binds 1 zinc ion.</text>
</comment>
<comment type="catalytic activity">
    <reaction evidence="13 15">
        <text>5-amino-6-(5-phospho-D-ribitylamino)uracil + NADP(+) = 5-amino-6-(5-phospho-D-ribosylamino)uracil + NADPH + H(+)</text>
        <dbReference type="Rhea" id="RHEA:17845"/>
        <dbReference type="ChEBI" id="CHEBI:15378"/>
        <dbReference type="ChEBI" id="CHEBI:57783"/>
        <dbReference type="ChEBI" id="CHEBI:58349"/>
        <dbReference type="ChEBI" id="CHEBI:58421"/>
        <dbReference type="ChEBI" id="CHEBI:58453"/>
        <dbReference type="EC" id="1.1.1.193"/>
    </reaction>
</comment>
<evidence type="ECO:0000256" key="12">
    <source>
        <dbReference type="ARBA" id="ARBA00023268"/>
    </source>
</evidence>
<feature type="domain" description="CMP/dCMP-type deaminase" evidence="19">
    <location>
        <begin position="4"/>
        <end position="126"/>
    </location>
</feature>
<evidence type="ECO:0000256" key="2">
    <source>
        <dbReference type="ARBA" id="ARBA00004882"/>
    </source>
</evidence>
<dbReference type="PANTHER" id="PTHR38011:SF7">
    <property type="entry name" value="2,5-DIAMINO-6-RIBOSYLAMINO-4(3H)-PYRIMIDINONE 5'-PHOSPHATE REDUCTASE"/>
    <property type="match status" value="1"/>
</dbReference>
<dbReference type="Pfam" id="PF00383">
    <property type="entry name" value="dCMP_cyt_deam_1"/>
    <property type="match status" value="1"/>
</dbReference>
<feature type="binding site" evidence="17">
    <location>
        <position position="173"/>
    </location>
    <ligand>
        <name>NADP(+)</name>
        <dbReference type="ChEBI" id="CHEBI:58349"/>
    </ligand>
</feature>
<keyword evidence="9 15" id="KW-0862">Zinc</keyword>
<dbReference type="KEGG" id="palo:E6C60_1795"/>
<evidence type="ECO:0000256" key="18">
    <source>
        <dbReference type="PIRSR" id="PIRSR006769-3"/>
    </source>
</evidence>
<dbReference type="AlphaFoldDB" id="A0A4P8XLH5"/>
<feature type="binding site" evidence="17">
    <location>
        <position position="187"/>
    </location>
    <ligand>
        <name>substrate</name>
    </ligand>
</feature>
<evidence type="ECO:0000256" key="6">
    <source>
        <dbReference type="ARBA" id="ARBA00022619"/>
    </source>
</evidence>
<comment type="pathway">
    <text evidence="3 15">Cofactor biosynthesis; riboflavin biosynthesis; 5-amino-6-(D-ribitylamino)uracil from GTP: step 3/4.</text>
</comment>
<feature type="active site" description="Proton donor" evidence="16">
    <location>
        <position position="55"/>
    </location>
</feature>
<feature type="binding site" evidence="17">
    <location>
        <begin position="297"/>
        <end position="303"/>
    </location>
    <ligand>
        <name>NADP(+)</name>
        <dbReference type="ChEBI" id="CHEBI:58349"/>
    </ligand>
</feature>
<comment type="similarity">
    <text evidence="4 15">In the N-terminal section; belongs to the cytidine and deoxycytidylate deaminase family.</text>
</comment>
<dbReference type="EMBL" id="CP040396">
    <property type="protein sequence ID" value="QCT02510.1"/>
    <property type="molecule type" value="Genomic_DNA"/>
</dbReference>
<dbReference type="GO" id="GO:0008703">
    <property type="term" value="F:5-amino-6-(5-phosphoribosylamino)uracil reductase activity"/>
    <property type="evidence" value="ECO:0007669"/>
    <property type="project" value="UniProtKB-EC"/>
</dbReference>
<feature type="binding site" evidence="17">
    <location>
        <position position="157"/>
    </location>
    <ligand>
        <name>NADP(+)</name>
        <dbReference type="ChEBI" id="CHEBI:58349"/>
    </ligand>
</feature>
<keyword evidence="21" id="KW-1185">Reference proteome</keyword>
<dbReference type="CDD" id="cd01284">
    <property type="entry name" value="Riboflavin_deaminase-reductase"/>
    <property type="match status" value="1"/>
</dbReference>
<proteinExistence type="inferred from homology"/>
<reference evidence="20 21" key="1">
    <citation type="submission" date="2019-05" db="EMBL/GenBank/DDBJ databases">
        <authorList>
            <person name="Chen C."/>
        </authorList>
    </citation>
    <scope>NUCLEOTIDE SEQUENCE [LARGE SCALE GENOMIC DNA]</scope>
    <source>
        <strain evidence="20 21">HB172198</strain>
    </source>
</reference>
<feature type="binding site" evidence="18">
    <location>
        <position position="87"/>
    </location>
    <ligand>
        <name>Zn(2+)</name>
        <dbReference type="ChEBI" id="CHEBI:29105"/>
        <note>catalytic</note>
    </ligand>
</feature>
<dbReference type="InterPro" id="IPR002125">
    <property type="entry name" value="CMP_dCMP_dom"/>
</dbReference>
<dbReference type="SUPFAM" id="SSF53927">
    <property type="entry name" value="Cytidine deaminase-like"/>
    <property type="match status" value="1"/>
</dbReference>
<evidence type="ECO:0000256" key="7">
    <source>
        <dbReference type="ARBA" id="ARBA00022723"/>
    </source>
</evidence>
<sequence length="381" mass="40861">MQVMNDEYYMALALDLADKAQGQTGINPVVGCVVVNQGRLAGVGTHLERGTPHAEVHALNMAGELAAGSTVYVTLEPCSHYGKTPPCSERLIAEGVSRVVIAMQDPNPQVAGRGIQMLQAAGIQVETGVLEARAVSLNEAFIKYITTGMPYVTLKTASTLDGKIASKTGDSKWISNAASRTRVHTLRHRHQGIMVGVSTVIADNPQLTTRLPVPGIHPIRIVVDSKLRIPMDSKLLQDGISQVLILTTEQSDEDKAKALQELGAEIIYCGAGPRVDMTSAMKQLGQREIASILLEGGGTLNGSMLEEELVDRIILFIAPKIAGGLGAPSSFMFGGVEQMSEAVVLEDLSMEQLEDNIMISGKPVWRRELLDGQEKNSDKEG</sequence>
<comment type="similarity">
    <text evidence="5 15">In the C-terminal section; belongs to the HTP reductase family.</text>
</comment>
<feature type="binding site" evidence="17">
    <location>
        <position position="225"/>
    </location>
    <ligand>
        <name>NADP(+)</name>
        <dbReference type="ChEBI" id="CHEBI:58349"/>
    </ligand>
</feature>
<feature type="binding site" evidence="17">
    <location>
        <position position="203"/>
    </location>
    <ligand>
        <name>substrate</name>
    </ligand>
</feature>
<protein>
    <recommendedName>
        <fullName evidence="15">Riboflavin biosynthesis protein RibD</fullName>
    </recommendedName>
    <domain>
        <recommendedName>
            <fullName evidence="15">Diaminohydroxyphosphoribosylaminopyrimidine deaminase</fullName>
            <shortName evidence="15">DRAP deaminase</shortName>
            <ecNumber evidence="15">3.5.4.26</ecNumber>
        </recommendedName>
        <alternativeName>
            <fullName evidence="15">Riboflavin-specific deaminase</fullName>
        </alternativeName>
    </domain>
    <domain>
        <recommendedName>
            <fullName evidence="15">5-amino-6-(5-phosphoribosylamino)uracil reductase</fullName>
            <ecNumber evidence="15">1.1.1.193</ecNumber>
        </recommendedName>
        <alternativeName>
            <fullName evidence="15">HTP reductase</fullName>
        </alternativeName>
    </domain>
</protein>
<evidence type="ECO:0000256" key="8">
    <source>
        <dbReference type="ARBA" id="ARBA00022801"/>
    </source>
</evidence>
<dbReference type="FunFam" id="3.40.140.10:FF:000025">
    <property type="entry name" value="Riboflavin biosynthesis protein RibD"/>
    <property type="match status" value="1"/>
</dbReference>